<evidence type="ECO:0000256" key="1">
    <source>
        <dbReference type="SAM" id="Phobius"/>
    </source>
</evidence>
<dbReference type="InterPro" id="IPR032809">
    <property type="entry name" value="Put_HupE_UreJ"/>
</dbReference>
<evidence type="ECO:0000313" key="2">
    <source>
        <dbReference type="EMBL" id="KKO12551.1"/>
    </source>
</evidence>
<feature type="transmembrane region" description="Helical" evidence="1">
    <location>
        <begin position="333"/>
        <end position="351"/>
    </location>
</feature>
<name>A0A0F9W5I7_9ZZZZ</name>
<proteinExistence type="predicted"/>
<feature type="transmembrane region" description="Helical" evidence="1">
    <location>
        <begin position="134"/>
        <end position="156"/>
    </location>
</feature>
<keyword evidence="1" id="KW-0812">Transmembrane</keyword>
<accession>A0A0F9W5I7</accession>
<feature type="transmembrane region" description="Helical" evidence="1">
    <location>
        <begin position="12"/>
        <end position="32"/>
    </location>
</feature>
<gene>
    <name evidence="2" type="ORF">LCGC14_0005660</name>
</gene>
<dbReference type="AlphaFoldDB" id="A0A0F9W5I7"/>
<dbReference type="EMBL" id="LAZR01000001">
    <property type="protein sequence ID" value="KKO12551.1"/>
    <property type="molecule type" value="Genomic_DNA"/>
</dbReference>
<keyword evidence="1" id="KW-1133">Transmembrane helix</keyword>
<protein>
    <submittedName>
        <fullName evidence="2">Uncharacterized protein</fullName>
    </submittedName>
</protein>
<dbReference type="Pfam" id="PF13795">
    <property type="entry name" value="HupE_UreJ_2"/>
    <property type="match status" value="1"/>
</dbReference>
<keyword evidence="1" id="KW-0472">Membrane</keyword>
<feature type="transmembrane region" description="Helical" evidence="1">
    <location>
        <begin position="213"/>
        <end position="234"/>
    </location>
</feature>
<sequence>MTDISRDSISRTPLTVLAIAIVLALLPLAGLAHDMTDTARERMASGGYLEVMWTGAEHMLSGYDHLLFLLGVMFFLSRLVDILKFVTAFTLGHTLTLIAATYAGITANHYLIDAVIAVTVAYKGFENLNGFRRWLGVNAPNLLLMVFVFGLIHGFGLSARLQEVTLADDPALLSKILLFNVGVEFGQIAALLVMTFAIRAWQQVNGWALFSRLANMGLIAAGAGLLVFQLYGFAQERNARDISFDIFSDREQMMGQVRDANGIGLADTALMIRPVDANAADATELTTDNQGWFAFSGQSNRTYRVQLADGSAATDVALGTVADAHLHELHIPFYVYAAILLMLSVIPANALRRRQTLAQH</sequence>
<feature type="transmembrane region" description="Helical" evidence="1">
    <location>
        <begin position="176"/>
        <end position="201"/>
    </location>
</feature>
<feature type="transmembrane region" description="Helical" evidence="1">
    <location>
        <begin position="97"/>
        <end position="122"/>
    </location>
</feature>
<reference evidence="2" key="1">
    <citation type="journal article" date="2015" name="Nature">
        <title>Complex archaea that bridge the gap between prokaryotes and eukaryotes.</title>
        <authorList>
            <person name="Spang A."/>
            <person name="Saw J.H."/>
            <person name="Jorgensen S.L."/>
            <person name="Zaremba-Niedzwiedzka K."/>
            <person name="Martijn J."/>
            <person name="Lind A.E."/>
            <person name="van Eijk R."/>
            <person name="Schleper C."/>
            <person name="Guy L."/>
            <person name="Ettema T.J."/>
        </authorList>
    </citation>
    <scope>NUCLEOTIDE SEQUENCE</scope>
</reference>
<feature type="transmembrane region" description="Helical" evidence="1">
    <location>
        <begin position="66"/>
        <end position="91"/>
    </location>
</feature>
<organism evidence="2">
    <name type="scientific">marine sediment metagenome</name>
    <dbReference type="NCBI Taxonomy" id="412755"/>
    <lineage>
        <taxon>unclassified sequences</taxon>
        <taxon>metagenomes</taxon>
        <taxon>ecological metagenomes</taxon>
    </lineage>
</organism>
<comment type="caution">
    <text evidence="2">The sequence shown here is derived from an EMBL/GenBank/DDBJ whole genome shotgun (WGS) entry which is preliminary data.</text>
</comment>